<evidence type="ECO:0000259" key="8">
    <source>
        <dbReference type="Pfam" id="PF07559"/>
    </source>
</evidence>
<evidence type="ECO:0000256" key="1">
    <source>
        <dbReference type="ARBA" id="ARBA00004117"/>
    </source>
</evidence>
<name>A0ABT3PHI4_9BACT</name>
<proteinExistence type="inferred from homology"/>
<feature type="domain" description="Flagellar basal-body/hook protein C-terminal" evidence="7">
    <location>
        <begin position="497"/>
        <end position="542"/>
    </location>
</feature>
<gene>
    <name evidence="10" type="ORF">J6I44_00835</name>
</gene>
<comment type="similarity">
    <text evidence="2 5">Belongs to the flagella basal body rod proteins family.</text>
</comment>
<feature type="domain" description="Flagellar hook protein FlgE/F/G-like D1" evidence="9">
    <location>
        <begin position="95"/>
        <end position="144"/>
    </location>
</feature>
<evidence type="ECO:0000259" key="9">
    <source>
        <dbReference type="Pfam" id="PF22692"/>
    </source>
</evidence>
<evidence type="ECO:0000256" key="4">
    <source>
        <dbReference type="ARBA" id="ARBA00023143"/>
    </source>
</evidence>
<dbReference type="PANTHER" id="PTHR30435">
    <property type="entry name" value="FLAGELLAR PROTEIN"/>
    <property type="match status" value="1"/>
</dbReference>
<dbReference type="InterPro" id="IPR010930">
    <property type="entry name" value="Flg_bb/hook_C_dom"/>
</dbReference>
<evidence type="ECO:0000259" key="7">
    <source>
        <dbReference type="Pfam" id="PF06429"/>
    </source>
</evidence>
<evidence type="ECO:0000256" key="5">
    <source>
        <dbReference type="RuleBase" id="RU362116"/>
    </source>
</evidence>
<dbReference type="Gene3D" id="2.60.98.20">
    <property type="entry name" value="Flagellar hook protein FlgE"/>
    <property type="match status" value="1"/>
</dbReference>
<feature type="domain" description="Flagellar hook protein FlgE D2" evidence="8">
    <location>
        <begin position="311"/>
        <end position="424"/>
    </location>
</feature>
<keyword evidence="4 5" id="KW-0975">Bacterial flagellum</keyword>
<dbReference type="InterPro" id="IPR001444">
    <property type="entry name" value="Flag_bb_rod_N"/>
</dbReference>
<evidence type="ECO:0000256" key="3">
    <source>
        <dbReference type="ARBA" id="ARBA00019015"/>
    </source>
</evidence>
<dbReference type="InterPro" id="IPR037925">
    <property type="entry name" value="FlgE/F/G-like"/>
</dbReference>
<comment type="subcellular location">
    <subcellularLocation>
        <location evidence="1 5">Bacterial flagellum basal body</location>
    </subcellularLocation>
</comment>
<feature type="domain" description="Flagellar basal body rod protein N-terminal" evidence="6">
    <location>
        <begin position="7"/>
        <end position="37"/>
    </location>
</feature>
<organism evidence="10 11">
    <name type="scientific">Fodinibius salsisoli</name>
    <dbReference type="NCBI Taxonomy" id="2820877"/>
    <lineage>
        <taxon>Bacteria</taxon>
        <taxon>Pseudomonadati</taxon>
        <taxon>Balneolota</taxon>
        <taxon>Balneolia</taxon>
        <taxon>Balneolales</taxon>
        <taxon>Balneolaceae</taxon>
        <taxon>Fodinibius</taxon>
    </lineage>
</organism>
<dbReference type="Pfam" id="PF22692">
    <property type="entry name" value="LlgE_F_G_D1"/>
    <property type="match status" value="1"/>
</dbReference>
<keyword evidence="10" id="KW-0969">Cilium</keyword>
<dbReference type="RefSeq" id="WP_265764035.1">
    <property type="nucleotide sequence ID" value="NZ_JAGGJA010000001.1"/>
</dbReference>
<keyword evidence="10" id="KW-0282">Flagellum</keyword>
<dbReference type="Proteomes" id="UP001207918">
    <property type="component" value="Unassembled WGS sequence"/>
</dbReference>
<evidence type="ECO:0000313" key="10">
    <source>
        <dbReference type="EMBL" id="MCW9705372.1"/>
    </source>
</evidence>
<sequence>MSLIKSLNSGVSGLKSFQTKMDTIGNNIANVDTNGFKSSRVTFSELMNENIGGAGGGESAPSQSNQVGLGVRVASVDRDFSSGTIENTGKTTDLAIEGDGYFVVNNGSQDLMTRAGNFTFNKNGQLVDQAGNFVQGYNANDSGNILGGGATDNVRVDFENVLEPKQTSEVNLGGNLDASTSSRQIVSSQSAFTDDSGNLAGGSTDINDLSQTAEDLEATDVIEVSYTQNDGTAATADFEYGTDGTTLNDMVSALNSDISGEGEFALVDGMLRLKSDTVGDSELNVDSVAITDGSGDGTDSVNFPGFKVSQEGDTGTQTMSTTVYDGLGNEHSLLVDFTQTGEGQWDYEAKFADGESITGGSATGTINFDEAGQIDGNSNFNIEFDPSNGGSNVNFNVSLGGSEGTDFTQYSGANTAKVLNQDGYTQGSLVDVRINGDGRVQGVYDNGENQDLAQLALGDVQNEDGLEMVGGGLFRATSAAGEVFVDGADNVANSNIRSGALEGSNVDLAQQFTEMITSQRAYQSSARVISTSDEMLTEAVNLKR</sequence>
<dbReference type="EMBL" id="JAGGJA010000001">
    <property type="protein sequence ID" value="MCW9705372.1"/>
    <property type="molecule type" value="Genomic_DNA"/>
</dbReference>
<dbReference type="InterPro" id="IPR053967">
    <property type="entry name" value="LlgE_F_G-like_D1"/>
</dbReference>
<dbReference type="InterPro" id="IPR011491">
    <property type="entry name" value="FlgE_D2"/>
</dbReference>
<dbReference type="NCBIfam" id="TIGR03506">
    <property type="entry name" value="FlgEFG_subfam"/>
    <property type="match status" value="2"/>
</dbReference>
<accession>A0ABT3PHI4</accession>
<comment type="caution">
    <text evidence="10">The sequence shown here is derived from an EMBL/GenBank/DDBJ whole genome shotgun (WGS) entry which is preliminary data.</text>
</comment>
<keyword evidence="10" id="KW-0966">Cell projection</keyword>
<evidence type="ECO:0000259" key="6">
    <source>
        <dbReference type="Pfam" id="PF00460"/>
    </source>
</evidence>
<dbReference type="InterPro" id="IPR020013">
    <property type="entry name" value="Flagellar_FlgE/F/G"/>
</dbReference>
<keyword evidence="11" id="KW-1185">Reference proteome</keyword>
<dbReference type="InterPro" id="IPR037058">
    <property type="entry name" value="Falgellar_hook_FlgE_sf"/>
</dbReference>
<dbReference type="Pfam" id="PF07559">
    <property type="entry name" value="FlgE_D2"/>
    <property type="match status" value="1"/>
</dbReference>
<evidence type="ECO:0000256" key="2">
    <source>
        <dbReference type="ARBA" id="ARBA00009677"/>
    </source>
</evidence>
<dbReference type="Pfam" id="PF06429">
    <property type="entry name" value="Flg_bbr_C"/>
    <property type="match status" value="1"/>
</dbReference>
<dbReference type="PANTHER" id="PTHR30435:SF1">
    <property type="entry name" value="FLAGELLAR HOOK PROTEIN FLGE"/>
    <property type="match status" value="1"/>
</dbReference>
<dbReference type="PROSITE" id="PS00588">
    <property type="entry name" value="FLAGELLA_BB_ROD"/>
    <property type="match status" value="1"/>
</dbReference>
<protein>
    <recommendedName>
        <fullName evidence="3 5">Flagellar hook protein FlgE</fullName>
    </recommendedName>
</protein>
<evidence type="ECO:0000313" key="11">
    <source>
        <dbReference type="Proteomes" id="UP001207918"/>
    </source>
</evidence>
<dbReference type="SUPFAM" id="SSF117143">
    <property type="entry name" value="Flagellar hook protein flgE"/>
    <property type="match status" value="1"/>
</dbReference>
<comment type="function">
    <text evidence="5">A flexible structure which links the flagellar filament to the drive apparatus in the basal body.</text>
</comment>
<dbReference type="Pfam" id="PF00460">
    <property type="entry name" value="Flg_bb_rod"/>
    <property type="match status" value="1"/>
</dbReference>
<dbReference type="InterPro" id="IPR019776">
    <property type="entry name" value="Flagellar_basal_body_rod_CS"/>
</dbReference>
<reference evidence="10 11" key="1">
    <citation type="submission" date="2021-03" db="EMBL/GenBank/DDBJ databases">
        <title>Aliifodinibius sp. nov., a new bacterium isolated from saline soil.</title>
        <authorList>
            <person name="Galisteo C."/>
            <person name="De La Haba R."/>
            <person name="Sanchez-Porro C."/>
            <person name="Ventosa A."/>
        </authorList>
    </citation>
    <scope>NUCLEOTIDE SEQUENCE [LARGE SCALE GENOMIC DNA]</scope>
    <source>
        <strain evidence="10 11">1BSP15-2V2</strain>
    </source>
</reference>